<dbReference type="EMBL" id="JAFCMP010000110">
    <property type="protein sequence ID" value="KAG5186582.1"/>
    <property type="molecule type" value="Genomic_DNA"/>
</dbReference>
<reference evidence="2" key="1">
    <citation type="submission" date="2021-02" db="EMBL/GenBank/DDBJ databases">
        <title>First Annotated Genome of the Yellow-green Alga Tribonema minus.</title>
        <authorList>
            <person name="Mahan K.M."/>
        </authorList>
    </citation>
    <scope>NUCLEOTIDE SEQUENCE</scope>
    <source>
        <strain evidence="2">UTEX B ZZ1240</strain>
    </source>
</reference>
<evidence type="ECO:0000256" key="1">
    <source>
        <dbReference type="SAM" id="MobiDB-lite"/>
    </source>
</evidence>
<evidence type="ECO:0000313" key="3">
    <source>
        <dbReference type="Proteomes" id="UP000664859"/>
    </source>
</evidence>
<proteinExistence type="predicted"/>
<dbReference type="Proteomes" id="UP000664859">
    <property type="component" value="Unassembled WGS sequence"/>
</dbReference>
<feature type="region of interest" description="Disordered" evidence="1">
    <location>
        <begin position="310"/>
        <end position="334"/>
    </location>
</feature>
<gene>
    <name evidence="2" type="ORF">JKP88DRAFT_288727</name>
</gene>
<feature type="compositionally biased region" description="Basic and acidic residues" evidence="1">
    <location>
        <begin position="310"/>
        <end position="324"/>
    </location>
</feature>
<evidence type="ECO:0000313" key="2">
    <source>
        <dbReference type="EMBL" id="KAG5186582.1"/>
    </source>
</evidence>
<protein>
    <submittedName>
        <fullName evidence="2">Uncharacterized protein</fullName>
    </submittedName>
</protein>
<name>A0A836CHV9_9STRA</name>
<comment type="caution">
    <text evidence="2">The sequence shown here is derived from an EMBL/GenBank/DDBJ whole genome shotgun (WGS) entry which is preliminary data.</text>
</comment>
<accession>A0A836CHV9</accession>
<dbReference type="AlphaFoldDB" id="A0A836CHV9"/>
<sequence>MSLARELAERVMAVLRDNEALARAFGLRTHYAAGKRLAMYDLVKTIAAGEYVPRAPSGTALLEFYDFNLDADDEGMRYLLEREFVKQAEQASEGKTVSSSSSEELLVGNSLRVVPPLSYASLVLDDTFVSTKEYSILCDLTSQAFYVDINVSDVYDVYRATQLVSKASTTGDLHDTVRQIYKATSDTGRANFVNAISLAFPVLRMSQERLKPDANDILAIKTYLPGADLRTIEASGSVLAYTVNKFFSYFEDELTDVKRKIRANITRVASTDRGGMRASREAKSGPPLPLPPMPRALAVAWAASCSERPDAAERQRRGASREIKSGPGPPPALPVEGAGAGVGCAAFATALSSNLAGRGAFLCELGTDMLLDCCHRTRF</sequence>
<organism evidence="2 3">
    <name type="scientific">Tribonema minus</name>
    <dbReference type="NCBI Taxonomy" id="303371"/>
    <lineage>
        <taxon>Eukaryota</taxon>
        <taxon>Sar</taxon>
        <taxon>Stramenopiles</taxon>
        <taxon>Ochrophyta</taxon>
        <taxon>PX clade</taxon>
        <taxon>Xanthophyceae</taxon>
        <taxon>Tribonematales</taxon>
        <taxon>Tribonemataceae</taxon>
        <taxon>Tribonema</taxon>
    </lineage>
</organism>
<keyword evidence="3" id="KW-1185">Reference proteome</keyword>